<feature type="signal peptide" evidence="1">
    <location>
        <begin position="1"/>
        <end position="25"/>
    </location>
</feature>
<reference evidence="3" key="3">
    <citation type="submission" date="2021-06" db="EMBL/GenBank/DDBJ databases">
        <title>Updating the genus Pseudomonas: Description of 43 new species and partition of the Pseudomonas putida group.</title>
        <authorList>
            <person name="Girard L."/>
            <person name="Lood C."/>
            <person name="Vandamme P."/>
            <person name="Rokni-Zadeh H."/>
            <person name="Van Noort V."/>
            <person name="Hofte M."/>
            <person name="Lavigne R."/>
            <person name="De Mot R."/>
        </authorList>
    </citation>
    <scope>NUCLEOTIDE SEQUENCE</scope>
    <source>
        <strain evidence="3">RW4S2</strain>
    </source>
</reference>
<dbReference type="AlphaFoldDB" id="A0A923K8D4"/>
<reference evidence="2 4" key="1">
    <citation type="journal article" date="2020" name="Microorganisms">
        <title>Reliable Identification of Environmental Pseudomonas Isolates Using the rpoD Gene.</title>
        <authorList>
            <consortium name="The Broad Institute Genome Sequencing Platform"/>
            <person name="Girard L."/>
            <person name="Lood C."/>
            <person name="Rokni-Zadeh H."/>
            <person name="van Noort V."/>
            <person name="Lavigne R."/>
            <person name="De Mot R."/>
        </authorList>
    </citation>
    <scope>NUCLEOTIDE SEQUENCE</scope>
    <source>
        <strain evidence="2 4">RW4S2</strain>
    </source>
</reference>
<name>A0A923K8D4_9PSED</name>
<proteinExistence type="predicted"/>
<gene>
    <name evidence="3" type="ORF">HU738_001385</name>
    <name evidence="2" type="ORF">HU738_21755</name>
</gene>
<evidence type="ECO:0000313" key="2">
    <source>
        <dbReference type="EMBL" id="MBC3473188.1"/>
    </source>
</evidence>
<accession>A0A923K8D4</accession>
<evidence type="ECO:0000313" key="4">
    <source>
        <dbReference type="Proteomes" id="UP000628137"/>
    </source>
</evidence>
<comment type="caution">
    <text evidence="2">The sequence shown here is derived from an EMBL/GenBank/DDBJ whole genome shotgun (WGS) entry which is preliminary data.</text>
</comment>
<dbReference type="RefSeq" id="WP_186604041.1">
    <property type="nucleotide sequence ID" value="NZ_JABWRP020000001.1"/>
</dbReference>
<keyword evidence="1" id="KW-0732">Signal</keyword>
<keyword evidence="4" id="KW-1185">Reference proteome</keyword>
<dbReference type="Proteomes" id="UP000628137">
    <property type="component" value="Unassembled WGS sequence"/>
</dbReference>
<protein>
    <recommendedName>
        <fullName evidence="5">Lipoprotein</fullName>
    </recommendedName>
</protein>
<sequence>MVSFKRVSMATLVLLLAGAGVQTVAAERSDSNTVKISFANNNDGNPGKDCTKELLWGTKGQFKLGDMECGNDNAYYFKVENMPAGAVLMLADSPSCDDDGNFYFKLRSAKHPFQMEWMKIQDLRTYAVGDQVKPGLKLLVKKGTGQIHGKLSCFRYEY</sequence>
<dbReference type="EMBL" id="JABWRP010000024">
    <property type="protein sequence ID" value="MBC3473188.1"/>
    <property type="molecule type" value="Genomic_DNA"/>
</dbReference>
<evidence type="ECO:0000313" key="3">
    <source>
        <dbReference type="EMBL" id="MBV4539701.1"/>
    </source>
</evidence>
<evidence type="ECO:0008006" key="5">
    <source>
        <dbReference type="Google" id="ProtNLM"/>
    </source>
</evidence>
<evidence type="ECO:0000256" key="1">
    <source>
        <dbReference type="SAM" id="SignalP"/>
    </source>
</evidence>
<dbReference type="EMBL" id="JABWRP020000001">
    <property type="protein sequence ID" value="MBV4539701.1"/>
    <property type="molecule type" value="Genomic_DNA"/>
</dbReference>
<feature type="chain" id="PRO_5044697183" description="Lipoprotein" evidence="1">
    <location>
        <begin position="26"/>
        <end position="158"/>
    </location>
</feature>
<organism evidence="2">
    <name type="scientific">Pseudomonas vlassakiae</name>
    <dbReference type="NCBI Taxonomy" id="485888"/>
    <lineage>
        <taxon>Bacteria</taxon>
        <taxon>Pseudomonadati</taxon>
        <taxon>Pseudomonadota</taxon>
        <taxon>Gammaproteobacteria</taxon>
        <taxon>Pseudomonadales</taxon>
        <taxon>Pseudomonadaceae</taxon>
        <taxon>Pseudomonas</taxon>
    </lineage>
</organism>
<reference evidence="2" key="2">
    <citation type="submission" date="2020-07" db="EMBL/GenBank/DDBJ databases">
        <authorList>
            <person name="Lood C."/>
            <person name="Girard L."/>
        </authorList>
    </citation>
    <scope>NUCLEOTIDE SEQUENCE</scope>
    <source>
        <strain evidence="2">RW4S2</strain>
    </source>
</reference>